<dbReference type="PANTHER" id="PTHR43685:SF11">
    <property type="entry name" value="GLYCOSYLTRANSFERASE TAGX-RELATED"/>
    <property type="match status" value="1"/>
</dbReference>
<dbReference type="OrthoDB" id="5291101at2"/>
<dbReference type="GO" id="GO:0016740">
    <property type="term" value="F:transferase activity"/>
    <property type="evidence" value="ECO:0007669"/>
    <property type="project" value="UniProtKB-KW"/>
</dbReference>
<evidence type="ECO:0000313" key="4">
    <source>
        <dbReference type="Proteomes" id="UP000305887"/>
    </source>
</evidence>
<dbReference type="Proteomes" id="UP000305887">
    <property type="component" value="Unassembled WGS sequence"/>
</dbReference>
<sequence>MAVDATRSFVQRQPPQERKRRADQGHGSLLWNFAMRTGFQVTRISFIMPTYNRASLIEESLRSICAQMTDDDEVLVVDDGSTDGTGEVVNALDLPVRYVAQENKGKSAALNRGLAMTDGQYIWICDDDDLLCIGAVRTLIQQAETTRADVVFGKYTRFRLQDGEKVDLGTGYWPDLSSGSLARHILEDAFAMHNATLTRRSAYERIGGFNEEYLRSQDYEMYVRMAIQATLSYVDSVIFEQRKHDSARGPGTIRHSAGSSEDVWKQFDTKIFENLWSAVPLDFYEGMVEGARDDLVLRAARLQRAAIMARHGLWHHALEDIEAAARISPDVPLQALEQDICRRAVSGKHGFAGILDGQIVGRLDLLNRGSNKIGKSIVINLALGMLWRYRQSDRQPKADASQFMRSVLGVSDYAGILGRKLAISSRLVNSSDDATALTEVADLSPWGQVRSLPSNREANLAQ</sequence>
<organism evidence="3 4">
    <name type="scientific">Rubellimicrobium rubrum</name>
    <dbReference type="NCBI Taxonomy" id="2585369"/>
    <lineage>
        <taxon>Bacteria</taxon>
        <taxon>Pseudomonadati</taxon>
        <taxon>Pseudomonadota</taxon>
        <taxon>Alphaproteobacteria</taxon>
        <taxon>Rhodobacterales</taxon>
        <taxon>Roseobacteraceae</taxon>
        <taxon>Rubellimicrobium</taxon>
    </lineage>
</organism>
<dbReference type="EMBL" id="VDFU01000037">
    <property type="protein sequence ID" value="TNC46438.1"/>
    <property type="molecule type" value="Genomic_DNA"/>
</dbReference>
<proteinExistence type="predicted"/>
<gene>
    <name evidence="3" type="ORF">FHG66_19060</name>
</gene>
<dbReference type="Pfam" id="PF00535">
    <property type="entry name" value="Glycos_transf_2"/>
    <property type="match status" value="1"/>
</dbReference>
<keyword evidence="3" id="KW-0808">Transferase</keyword>
<dbReference type="PANTHER" id="PTHR43685">
    <property type="entry name" value="GLYCOSYLTRANSFERASE"/>
    <property type="match status" value="1"/>
</dbReference>
<dbReference type="Gene3D" id="3.90.550.10">
    <property type="entry name" value="Spore Coat Polysaccharide Biosynthesis Protein SpsA, Chain A"/>
    <property type="match status" value="1"/>
</dbReference>
<feature type="region of interest" description="Disordered" evidence="1">
    <location>
        <begin position="1"/>
        <end position="23"/>
    </location>
</feature>
<evidence type="ECO:0000313" key="3">
    <source>
        <dbReference type="EMBL" id="TNC46438.1"/>
    </source>
</evidence>
<dbReference type="SUPFAM" id="SSF53448">
    <property type="entry name" value="Nucleotide-diphospho-sugar transferases"/>
    <property type="match status" value="1"/>
</dbReference>
<feature type="domain" description="Glycosyltransferase 2-like" evidence="2">
    <location>
        <begin position="45"/>
        <end position="206"/>
    </location>
</feature>
<protein>
    <submittedName>
        <fullName evidence="3">Glycosyltransferase</fullName>
    </submittedName>
</protein>
<dbReference type="InterPro" id="IPR050834">
    <property type="entry name" value="Glycosyltransf_2"/>
</dbReference>
<accession>A0A5C4MPW0</accession>
<name>A0A5C4MPW0_9RHOB</name>
<keyword evidence="4" id="KW-1185">Reference proteome</keyword>
<dbReference type="InterPro" id="IPR029044">
    <property type="entry name" value="Nucleotide-diphossugar_trans"/>
</dbReference>
<reference evidence="3 4" key="1">
    <citation type="submission" date="2019-06" db="EMBL/GenBank/DDBJ databases">
        <title>YIM 131921 draft genome.</title>
        <authorList>
            <person name="Jiang L."/>
        </authorList>
    </citation>
    <scope>NUCLEOTIDE SEQUENCE [LARGE SCALE GENOMIC DNA]</scope>
    <source>
        <strain evidence="3 4">YIM 131921</strain>
    </source>
</reference>
<evidence type="ECO:0000256" key="1">
    <source>
        <dbReference type="SAM" id="MobiDB-lite"/>
    </source>
</evidence>
<comment type="caution">
    <text evidence="3">The sequence shown here is derived from an EMBL/GenBank/DDBJ whole genome shotgun (WGS) entry which is preliminary data.</text>
</comment>
<evidence type="ECO:0000259" key="2">
    <source>
        <dbReference type="Pfam" id="PF00535"/>
    </source>
</evidence>
<dbReference type="AlphaFoldDB" id="A0A5C4MPW0"/>
<dbReference type="InterPro" id="IPR001173">
    <property type="entry name" value="Glyco_trans_2-like"/>
</dbReference>